<dbReference type="GO" id="GO:0004519">
    <property type="term" value="F:endonuclease activity"/>
    <property type="evidence" value="ECO:0007669"/>
    <property type="project" value="UniProtKB-KW"/>
</dbReference>
<reference evidence="2" key="1">
    <citation type="submission" date="2017-09" db="EMBL/GenBank/DDBJ databases">
        <title>FDA dAtabase for Regulatory Grade micrObial Sequences (FDA-ARGOS): Supporting development and validation of Infectious Disease Dx tests.</title>
        <authorList>
            <person name="Minogue T."/>
            <person name="Wolcott M."/>
            <person name="Wasieloski L."/>
            <person name="Aguilar W."/>
            <person name="Moore D."/>
            <person name="Tallon L."/>
            <person name="Sadzewicz L."/>
            <person name="Ott S."/>
            <person name="Zhao X."/>
            <person name="Nagaraj S."/>
            <person name="Vavikolanu K."/>
            <person name="Aluvathingal J."/>
            <person name="Nadendla S."/>
            <person name="Sichtig H."/>
        </authorList>
    </citation>
    <scope>NUCLEOTIDE SEQUENCE [LARGE SCALE GENOMIC DNA]</scope>
    <source>
        <strain evidence="2">FDAARGOS_394</strain>
    </source>
</reference>
<sequence>MATEDRFKQAVIATLARRSANQCANPDCGALTSGPSDDPHDSVNVGEAAHIYGANPGSARYDSTMTSVDRSSITNAIWLCGNCHKLIDDDPVKYPSGLLFEWQRAHEQFIAEKVGKASARIRKKFEDRHLEEFGRLSYLSERLILEKGDLWEYRLTAEVLRFEMEPVLHRWNSFKRKLYTLPSSRVTKEDFFPWIGIKLEEIVNISYAFSELINKEFAIAWGEPGVPGKDTAIVATARLYSEMCQSALTWEESIRFSFLDEIFEELQGLLIGTAGKIIDEAAKLPVFLAETVSTNPVEGIFQLNLVLSLPEGWNDKVNAALERIRIQLSM</sequence>
<proteinExistence type="predicted"/>
<evidence type="ECO:0000313" key="1">
    <source>
        <dbReference type="EMBL" id="PEH89815.1"/>
    </source>
</evidence>
<keyword evidence="1" id="KW-0378">Hydrolase</keyword>
<dbReference type="AlphaFoldDB" id="A0A2A7UWX0"/>
<dbReference type="Proteomes" id="UP000220246">
    <property type="component" value="Unassembled WGS sequence"/>
</dbReference>
<comment type="caution">
    <text evidence="1">The sequence shown here is derived from an EMBL/GenBank/DDBJ whole genome shotgun (WGS) entry which is preliminary data.</text>
</comment>
<evidence type="ECO:0000313" key="2">
    <source>
        <dbReference type="Proteomes" id="UP000220246"/>
    </source>
</evidence>
<keyword evidence="1" id="KW-0540">Nuclease</keyword>
<gene>
    <name evidence="1" type="ORF">CRM82_15460</name>
</gene>
<dbReference type="EMBL" id="PDEA01000001">
    <property type="protein sequence ID" value="PEH89815.1"/>
    <property type="molecule type" value="Genomic_DNA"/>
</dbReference>
<accession>A0A2A7UWX0</accession>
<name>A0A2A7UWX0_COMTR</name>
<protein>
    <submittedName>
        <fullName evidence="1">HNH endonuclease</fullName>
    </submittedName>
</protein>
<organism evidence="1 2">
    <name type="scientific">Comamonas terrigena</name>
    <dbReference type="NCBI Taxonomy" id="32013"/>
    <lineage>
        <taxon>Bacteria</taxon>
        <taxon>Pseudomonadati</taxon>
        <taxon>Pseudomonadota</taxon>
        <taxon>Betaproteobacteria</taxon>
        <taxon>Burkholderiales</taxon>
        <taxon>Comamonadaceae</taxon>
        <taxon>Comamonas</taxon>
    </lineage>
</organism>
<keyword evidence="2" id="KW-1185">Reference proteome</keyword>
<dbReference type="GeneID" id="80802020"/>
<dbReference type="OrthoDB" id="8875903at2"/>
<keyword evidence="1" id="KW-0255">Endonuclease</keyword>
<dbReference type="RefSeq" id="WP_083520213.1">
    <property type="nucleotide sequence ID" value="NZ_PDEA01000001.1"/>
</dbReference>